<evidence type="ECO:0000313" key="5">
    <source>
        <dbReference type="Proteomes" id="UP000613580"/>
    </source>
</evidence>
<sequence>MPKLTLPSGHTWAFVDANPTAQTTLLCLHGFPDLAYGYRLQIGPWARAGFRVVVPDMLGYGGSDAPTDPSNYTTKRLADDLAALLTALGVDRAVIIGHDWGSFTASRFALWHPERVITLILMSVAHTPPVPQRVTLEDVVKRVPNFGYQLFLASSESPSIIEANLPAFIALIFAPTMSGINFTYKDKLRKLLTSPNLPKSTLASCILKGDVLRAYTAAFKARGMTGPTNYYRTTTLRFDEEAAASPPLALPRDLQVLFVYGVADPTLAGPALKTQRKVIPKVEETQIANTGHWVLFEHSPFSEEPPVFLEEGTPEDPLAGWRERTSAGAWKDGHGDGGPAGRTVIRFLANLGFEGRPAKL</sequence>
<organism evidence="4 5">
    <name type="scientific">Mycena chlorophos</name>
    <name type="common">Agaric fungus</name>
    <name type="synonym">Agaricus chlorophos</name>
    <dbReference type="NCBI Taxonomy" id="658473"/>
    <lineage>
        <taxon>Eukaryota</taxon>
        <taxon>Fungi</taxon>
        <taxon>Dikarya</taxon>
        <taxon>Basidiomycota</taxon>
        <taxon>Agaricomycotina</taxon>
        <taxon>Agaricomycetes</taxon>
        <taxon>Agaricomycetidae</taxon>
        <taxon>Agaricales</taxon>
        <taxon>Marasmiineae</taxon>
        <taxon>Mycenaceae</taxon>
        <taxon>Mycena</taxon>
    </lineage>
</organism>
<dbReference type="GO" id="GO:0016787">
    <property type="term" value="F:hydrolase activity"/>
    <property type="evidence" value="ECO:0007669"/>
    <property type="project" value="UniProtKB-KW"/>
</dbReference>
<evidence type="ECO:0000256" key="2">
    <source>
        <dbReference type="ARBA" id="ARBA00038334"/>
    </source>
</evidence>
<protein>
    <submittedName>
        <fullName evidence="4">Epoxide hydrolase hydrolase</fullName>
    </submittedName>
</protein>
<comment type="caution">
    <text evidence="4">The sequence shown here is derived from an EMBL/GenBank/DDBJ whole genome shotgun (WGS) entry which is preliminary data.</text>
</comment>
<dbReference type="PRINTS" id="PR00111">
    <property type="entry name" value="ABHYDROLASE"/>
</dbReference>
<dbReference type="AlphaFoldDB" id="A0A8H6S2K7"/>
<keyword evidence="1 4" id="KW-0378">Hydrolase</keyword>
<dbReference type="InterPro" id="IPR000639">
    <property type="entry name" value="Epox_hydrolase-like"/>
</dbReference>
<dbReference type="PRINTS" id="PR00412">
    <property type="entry name" value="EPOXHYDRLASE"/>
</dbReference>
<proteinExistence type="inferred from homology"/>
<dbReference type="InterPro" id="IPR029058">
    <property type="entry name" value="AB_hydrolase_fold"/>
</dbReference>
<dbReference type="Pfam" id="PF00561">
    <property type="entry name" value="Abhydrolase_1"/>
    <property type="match status" value="1"/>
</dbReference>
<reference evidence="4" key="1">
    <citation type="submission" date="2020-05" db="EMBL/GenBank/DDBJ databases">
        <title>Mycena genomes resolve the evolution of fungal bioluminescence.</title>
        <authorList>
            <person name="Tsai I.J."/>
        </authorList>
    </citation>
    <scope>NUCLEOTIDE SEQUENCE</scope>
    <source>
        <strain evidence="4">110903Hualien_Pintung</strain>
    </source>
</reference>
<comment type="similarity">
    <text evidence="2">Belongs to the AB hydrolase superfamily. Epoxide hydrolase family.</text>
</comment>
<evidence type="ECO:0000259" key="3">
    <source>
        <dbReference type="Pfam" id="PF00561"/>
    </source>
</evidence>
<dbReference type="SUPFAM" id="SSF53474">
    <property type="entry name" value="alpha/beta-Hydrolases"/>
    <property type="match status" value="1"/>
</dbReference>
<dbReference type="InterPro" id="IPR000073">
    <property type="entry name" value="AB_hydrolase_1"/>
</dbReference>
<dbReference type="PANTHER" id="PTHR43329">
    <property type="entry name" value="EPOXIDE HYDROLASE"/>
    <property type="match status" value="1"/>
</dbReference>
<dbReference type="Gene3D" id="3.40.50.1820">
    <property type="entry name" value="alpha/beta hydrolase"/>
    <property type="match status" value="1"/>
</dbReference>
<dbReference type="OrthoDB" id="284184at2759"/>
<evidence type="ECO:0000256" key="1">
    <source>
        <dbReference type="ARBA" id="ARBA00022801"/>
    </source>
</evidence>
<name>A0A8H6S2K7_MYCCL</name>
<keyword evidence="5" id="KW-1185">Reference proteome</keyword>
<dbReference type="Proteomes" id="UP000613580">
    <property type="component" value="Unassembled WGS sequence"/>
</dbReference>
<accession>A0A8H6S2K7</accession>
<dbReference type="EMBL" id="JACAZE010000025">
    <property type="protein sequence ID" value="KAF7290891.1"/>
    <property type="molecule type" value="Genomic_DNA"/>
</dbReference>
<gene>
    <name evidence="4" type="ORF">HMN09_01267500</name>
</gene>
<evidence type="ECO:0000313" key="4">
    <source>
        <dbReference type="EMBL" id="KAF7290891.1"/>
    </source>
</evidence>
<feature type="domain" description="AB hydrolase-1" evidence="3">
    <location>
        <begin position="24"/>
        <end position="153"/>
    </location>
</feature>